<dbReference type="Gene3D" id="3.90.180.10">
    <property type="entry name" value="Medium-chain alcohol dehydrogenases, catalytic domain"/>
    <property type="match status" value="1"/>
</dbReference>
<sequence>MKALRQRQYGCLDSLELSEVKKPIPAKHQVLIKVHAVSINDWDWALLHGSPFIPNRLMVGLFKPSIIVGSDIAGRIEAVGSHVSRFKPGDEVYGDLSGCGFGGFAEFVCAPEDALIRKPPSMSFEQAAAIPQAGMLALQGIRAKHSLPPDQKVLINGAGGGVGSIAVQLLKPQGVEVTGVDSAEKLALMRCWGFDQVIDYRAVNFTRNGQRYDLIIDVKTEQSPKDYERALSPGGVYATVGGQLTKLLRIALSGLRIQRERDKKLRVIGLQANGDLAYFNELFESGHFKPVLDKLYDFTESDVRQAFQRFGVAAHNGKIVVRLSHL</sequence>
<dbReference type="RefSeq" id="WP_305944602.1">
    <property type="nucleotide sequence ID" value="NZ_JAUZVY010000002.1"/>
</dbReference>
<feature type="domain" description="Enoyl reductase (ER)" evidence="1">
    <location>
        <begin position="10"/>
        <end position="321"/>
    </location>
</feature>
<accession>A0ABT9GNC0</accession>
<dbReference type="InterPro" id="IPR013154">
    <property type="entry name" value="ADH-like_N"/>
</dbReference>
<gene>
    <name evidence="2" type="ORF">Q3O59_05385</name>
</gene>
<dbReference type="Proteomes" id="UP001236258">
    <property type="component" value="Unassembled WGS sequence"/>
</dbReference>
<keyword evidence="3" id="KW-1185">Reference proteome</keyword>
<dbReference type="InterPro" id="IPR020843">
    <property type="entry name" value="ER"/>
</dbReference>
<evidence type="ECO:0000259" key="1">
    <source>
        <dbReference type="SMART" id="SM00829"/>
    </source>
</evidence>
<evidence type="ECO:0000313" key="2">
    <source>
        <dbReference type="EMBL" id="MDP4528463.1"/>
    </source>
</evidence>
<proteinExistence type="predicted"/>
<dbReference type="Gene3D" id="3.40.50.720">
    <property type="entry name" value="NAD(P)-binding Rossmann-like Domain"/>
    <property type="match status" value="1"/>
</dbReference>
<dbReference type="PANTHER" id="PTHR11695:SF648">
    <property type="entry name" value="ZINC-BINDING OXIDOREDUCTASE"/>
    <property type="match status" value="1"/>
</dbReference>
<dbReference type="InterPro" id="IPR002364">
    <property type="entry name" value="Quin_OxRdtase/zeta-crystal_CS"/>
</dbReference>
<dbReference type="InterPro" id="IPR050700">
    <property type="entry name" value="YIM1/Zinc_Alcohol_DH_Fams"/>
</dbReference>
<organism evidence="2 3">
    <name type="scientific">Alkalimonas delamerensis</name>
    <dbReference type="NCBI Taxonomy" id="265981"/>
    <lineage>
        <taxon>Bacteria</taxon>
        <taxon>Pseudomonadati</taxon>
        <taxon>Pseudomonadota</taxon>
        <taxon>Gammaproteobacteria</taxon>
        <taxon>Alkalimonas</taxon>
    </lineage>
</organism>
<name>A0ABT9GNC0_9GAMM</name>
<evidence type="ECO:0000313" key="3">
    <source>
        <dbReference type="Proteomes" id="UP001236258"/>
    </source>
</evidence>
<dbReference type="InterPro" id="IPR011032">
    <property type="entry name" value="GroES-like_sf"/>
</dbReference>
<dbReference type="PROSITE" id="PS01162">
    <property type="entry name" value="QOR_ZETA_CRYSTAL"/>
    <property type="match status" value="1"/>
</dbReference>
<dbReference type="InterPro" id="IPR036291">
    <property type="entry name" value="NAD(P)-bd_dom_sf"/>
</dbReference>
<protein>
    <submittedName>
        <fullName evidence="2">NAD(P)-dependent alcohol dehydrogenase</fullName>
    </submittedName>
</protein>
<dbReference type="Pfam" id="PF13602">
    <property type="entry name" value="ADH_zinc_N_2"/>
    <property type="match status" value="1"/>
</dbReference>
<dbReference type="EMBL" id="JAUZVY010000002">
    <property type="protein sequence ID" value="MDP4528463.1"/>
    <property type="molecule type" value="Genomic_DNA"/>
</dbReference>
<comment type="caution">
    <text evidence="2">The sequence shown here is derived from an EMBL/GenBank/DDBJ whole genome shotgun (WGS) entry which is preliminary data.</text>
</comment>
<dbReference type="CDD" id="cd08267">
    <property type="entry name" value="MDR1"/>
    <property type="match status" value="1"/>
</dbReference>
<dbReference type="SUPFAM" id="SSF50129">
    <property type="entry name" value="GroES-like"/>
    <property type="match status" value="1"/>
</dbReference>
<dbReference type="Pfam" id="PF08240">
    <property type="entry name" value="ADH_N"/>
    <property type="match status" value="1"/>
</dbReference>
<dbReference type="SUPFAM" id="SSF51735">
    <property type="entry name" value="NAD(P)-binding Rossmann-fold domains"/>
    <property type="match status" value="1"/>
</dbReference>
<dbReference type="PANTHER" id="PTHR11695">
    <property type="entry name" value="ALCOHOL DEHYDROGENASE RELATED"/>
    <property type="match status" value="1"/>
</dbReference>
<reference evidence="2 3" key="1">
    <citation type="submission" date="2023-08" db="EMBL/GenBank/DDBJ databases">
        <authorList>
            <person name="Joshi A."/>
            <person name="Thite S."/>
        </authorList>
    </citation>
    <scope>NUCLEOTIDE SEQUENCE [LARGE SCALE GENOMIC DNA]</scope>
    <source>
        <strain evidence="2 3">1E1</strain>
    </source>
</reference>
<dbReference type="SMART" id="SM00829">
    <property type="entry name" value="PKS_ER"/>
    <property type="match status" value="1"/>
</dbReference>